<comment type="caution">
    <text evidence="7">The sequence shown here is derived from an EMBL/GenBank/DDBJ whole genome shotgun (WGS) entry which is preliminary data.</text>
</comment>
<dbReference type="InterPro" id="IPR050654">
    <property type="entry name" value="AChE-related_enzymes"/>
</dbReference>
<comment type="similarity">
    <text evidence="1">Belongs to the type-B carboxylesterase/lipase family.</text>
</comment>
<evidence type="ECO:0000256" key="3">
    <source>
        <dbReference type="ARBA" id="ARBA00023157"/>
    </source>
</evidence>
<dbReference type="OrthoDB" id="408631at2759"/>
<dbReference type="RefSeq" id="XP_018149639.1">
    <property type="nucleotide sequence ID" value="XM_018281107.1"/>
</dbReference>
<evidence type="ECO:0000259" key="6">
    <source>
        <dbReference type="Pfam" id="PF00135"/>
    </source>
</evidence>
<feature type="active site" description="Acyl-ester intermediate" evidence="4">
    <location>
        <position position="224"/>
    </location>
</feature>
<feature type="chain" id="PRO_5008102385" evidence="5">
    <location>
        <begin position="17"/>
        <end position="537"/>
    </location>
</feature>
<dbReference type="InterPro" id="IPR000997">
    <property type="entry name" value="Cholinesterase"/>
</dbReference>
<evidence type="ECO:0000256" key="5">
    <source>
        <dbReference type="SAM" id="SignalP"/>
    </source>
</evidence>
<gene>
    <name evidence="7" type="ORF">VFPPC_01244</name>
</gene>
<dbReference type="InterPro" id="IPR029058">
    <property type="entry name" value="AB_hydrolase_fold"/>
</dbReference>
<name>A0A179G6Y4_METCM</name>
<dbReference type="InterPro" id="IPR002018">
    <property type="entry name" value="CarbesteraseB"/>
</dbReference>
<feature type="domain" description="Carboxylesterase type B" evidence="6">
    <location>
        <begin position="26"/>
        <end position="478"/>
    </location>
</feature>
<dbReference type="ESTHER" id="metcm-a0a179g6y4">
    <property type="family name" value="Fungal_carboxylesterase_lipase"/>
</dbReference>
<dbReference type="PANTHER" id="PTHR43918:SF4">
    <property type="entry name" value="CARBOXYLIC ESTER HYDROLASE"/>
    <property type="match status" value="1"/>
</dbReference>
<dbReference type="SUPFAM" id="SSF53474">
    <property type="entry name" value="alpha/beta-Hydrolases"/>
    <property type="match status" value="1"/>
</dbReference>
<feature type="active site" description="Charge relay system" evidence="4">
    <location>
        <position position="344"/>
    </location>
</feature>
<dbReference type="AlphaFoldDB" id="A0A179G6Y4"/>
<keyword evidence="8" id="KW-1185">Reference proteome</keyword>
<keyword evidence="3" id="KW-1015">Disulfide bond</keyword>
<dbReference type="STRING" id="1380566.A0A179G6Y4"/>
<sequence>MKALLSLSLFSLSCLSAPHHERPSRPTATIDSGVIIGTAVVEPSSKATVHKYLGIPFASPPQRFSPPKKPEPWNTSYDASNYKPSCIQKFNYPEEKRKRLMAWFNEPPSPAAESEDCLNLNVYAPASTGRRLKPVLFWLYGGSFDFGTASLPVYDGTSFAGNQDVVVVTPNYRTNVFGFPGSPDMKASDKNLGWLDQRLALDWVQRNIAALGGDPKQVTIAGESAGAGSVDVLVTTPPNPLPFRGAIMQSGQGSILAPSSDSARSWIALADKMGCPKNDTLDCLRAIPAAEIKNVIERGNLYFGPAHDDGTTWAAWPRRARLASTASNSSIARVPVLIGSNSGEGLTFVWGQNDTRKYIQGAIPGSTDKIVDSILGLYPLGSDGISNSFEQIAMFNTEMAMQCPTKTLADDNKKVGIKTWRYYFDASFPNTEIFCNSSAWHSSEIGLVFGTYPKKGATKFQAELSRRMQNAWARFIKDPSRGPGWETAPMLGVIGSGVRGNDWKPATRPIRTVNASIVDLRCKLFGDLYDKLTGVKN</sequence>
<dbReference type="Gene3D" id="3.40.50.1820">
    <property type="entry name" value="alpha/beta hydrolase"/>
    <property type="match status" value="1"/>
</dbReference>
<organism evidence="7 8">
    <name type="scientific">Pochonia chlamydosporia 170</name>
    <dbReference type="NCBI Taxonomy" id="1380566"/>
    <lineage>
        <taxon>Eukaryota</taxon>
        <taxon>Fungi</taxon>
        <taxon>Dikarya</taxon>
        <taxon>Ascomycota</taxon>
        <taxon>Pezizomycotina</taxon>
        <taxon>Sordariomycetes</taxon>
        <taxon>Hypocreomycetidae</taxon>
        <taxon>Hypocreales</taxon>
        <taxon>Clavicipitaceae</taxon>
        <taxon>Pochonia</taxon>
    </lineage>
</organism>
<dbReference type="Proteomes" id="UP000078397">
    <property type="component" value="Unassembled WGS sequence"/>
</dbReference>
<dbReference type="PANTHER" id="PTHR43918">
    <property type="entry name" value="ACETYLCHOLINESTERASE"/>
    <property type="match status" value="1"/>
</dbReference>
<feature type="active site" description="Charge relay system" evidence="4">
    <location>
        <position position="441"/>
    </location>
</feature>
<dbReference type="KEGG" id="pchm:VFPPC_01244"/>
<accession>A0A179G6Y4</accession>
<evidence type="ECO:0000256" key="1">
    <source>
        <dbReference type="ARBA" id="ARBA00005964"/>
    </source>
</evidence>
<reference evidence="7 8" key="1">
    <citation type="journal article" date="2016" name="PLoS Pathog.">
        <title>Biosynthesis of antibiotic leucinostatins in bio-control fungus Purpureocillium lilacinum and their inhibition on phytophthora revealed by genome mining.</title>
        <authorList>
            <person name="Wang G."/>
            <person name="Liu Z."/>
            <person name="Lin R."/>
            <person name="Li E."/>
            <person name="Mao Z."/>
            <person name="Ling J."/>
            <person name="Yang Y."/>
            <person name="Yin W.B."/>
            <person name="Xie B."/>
        </authorList>
    </citation>
    <scope>NUCLEOTIDE SEQUENCE [LARGE SCALE GENOMIC DNA]</scope>
    <source>
        <strain evidence="7">170</strain>
    </source>
</reference>
<evidence type="ECO:0000313" key="7">
    <source>
        <dbReference type="EMBL" id="OAQ73556.1"/>
    </source>
</evidence>
<evidence type="ECO:0000256" key="4">
    <source>
        <dbReference type="PIRSR" id="PIRSR600997-1"/>
    </source>
</evidence>
<dbReference type="GO" id="GO:0004104">
    <property type="term" value="F:cholinesterase activity"/>
    <property type="evidence" value="ECO:0007669"/>
    <property type="project" value="InterPro"/>
</dbReference>
<proteinExistence type="inferred from homology"/>
<evidence type="ECO:0000313" key="8">
    <source>
        <dbReference type="Proteomes" id="UP000078397"/>
    </source>
</evidence>
<dbReference type="PRINTS" id="PR00878">
    <property type="entry name" value="CHOLNESTRASE"/>
</dbReference>
<dbReference type="Pfam" id="PF00135">
    <property type="entry name" value="COesterase"/>
    <property type="match status" value="1"/>
</dbReference>
<feature type="signal peptide" evidence="5">
    <location>
        <begin position="1"/>
        <end position="16"/>
    </location>
</feature>
<evidence type="ECO:0000256" key="2">
    <source>
        <dbReference type="ARBA" id="ARBA00022801"/>
    </source>
</evidence>
<keyword evidence="2" id="KW-0378">Hydrolase</keyword>
<protein>
    <submittedName>
        <fullName evidence="7">Carboxylesterase hlo</fullName>
    </submittedName>
</protein>
<keyword evidence="5" id="KW-0732">Signal</keyword>
<dbReference type="EMBL" id="LSBJ02000001">
    <property type="protein sequence ID" value="OAQ73556.1"/>
    <property type="molecule type" value="Genomic_DNA"/>
</dbReference>
<dbReference type="GeneID" id="28845101"/>